<evidence type="ECO:0000313" key="1">
    <source>
        <dbReference type="EMBL" id="CAF1359470.1"/>
    </source>
</evidence>
<evidence type="ECO:0000313" key="3">
    <source>
        <dbReference type="Proteomes" id="UP000663829"/>
    </source>
</evidence>
<reference evidence="1" key="1">
    <citation type="submission" date="2021-02" db="EMBL/GenBank/DDBJ databases">
        <authorList>
            <person name="Nowell W R."/>
        </authorList>
    </citation>
    <scope>NUCLEOTIDE SEQUENCE</scope>
</reference>
<dbReference type="EMBL" id="CAJOBC010069147">
    <property type="protein sequence ID" value="CAF4236596.1"/>
    <property type="molecule type" value="Genomic_DNA"/>
</dbReference>
<dbReference type="EMBL" id="CAJNOQ010015334">
    <property type="protein sequence ID" value="CAF1359470.1"/>
    <property type="molecule type" value="Genomic_DNA"/>
</dbReference>
<organism evidence="1 3">
    <name type="scientific">Didymodactylos carnosus</name>
    <dbReference type="NCBI Taxonomy" id="1234261"/>
    <lineage>
        <taxon>Eukaryota</taxon>
        <taxon>Metazoa</taxon>
        <taxon>Spiralia</taxon>
        <taxon>Gnathifera</taxon>
        <taxon>Rotifera</taxon>
        <taxon>Eurotatoria</taxon>
        <taxon>Bdelloidea</taxon>
        <taxon>Philodinida</taxon>
        <taxon>Philodinidae</taxon>
        <taxon>Didymodactylos</taxon>
    </lineage>
</organism>
<name>A0A815HZH8_9BILA</name>
<dbReference type="AlphaFoldDB" id="A0A815HZH8"/>
<gene>
    <name evidence="1" type="ORF">GPM918_LOCUS31308</name>
    <name evidence="2" type="ORF">SRO942_LOCUS31948</name>
</gene>
<keyword evidence="3" id="KW-1185">Reference proteome</keyword>
<sequence length="436" mass="50504">MSYRVIVECVLTQAQLSVDVENKYKKRLAVSNKLSFEIIHYAQKYLTIIRLMTTTIDIDITDIIQNNPLLDEEILPDIIKKFQVLVPNTDEFEPFDPSKIIRRQTINNESSTINIQSNNHNNQTIILPDITTQPSSYHNLLITTDLNGTSDCVTSKRNLQSSPHQPLKRKRYTHLINTPDDPVTLGYDLRDRSKLIQTSDDYMTYYESTDDEDDLNECPDYTLLSNTKLLEFLICKDKYNITDEAIRIFNQLESIYGCCPSLYHLRKLRATLNKNIPIQKCAYLHVNDAIKLLVHSDPSVIENASNEVLHIKHNMDGTTIGASTNFLMSTITCMQSGANKQSVANVIPLGQFKFDKENRTEIDRVLPDEFVNMMEKKLIYLKNLKLELDFQMSIDMKMMWQVMGQYGISGKTDISLLQYVFLKMYWHRKVKWGYEP</sequence>
<comment type="caution">
    <text evidence="1">The sequence shown here is derived from an EMBL/GenBank/DDBJ whole genome shotgun (WGS) entry which is preliminary data.</text>
</comment>
<dbReference type="Proteomes" id="UP000663829">
    <property type="component" value="Unassembled WGS sequence"/>
</dbReference>
<dbReference type="Proteomes" id="UP000681722">
    <property type="component" value="Unassembled WGS sequence"/>
</dbReference>
<protein>
    <submittedName>
        <fullName evidence="1">Uncharacterized protein</fullName>
    </submittedName>
</protein>
<evidence type="ECO:0000313" key="2">
    <source>
        <dbReference type="EMBL" id="CAF4236596.1"/>
    </source>
</evidence>
<dbReference type="OrthoDB" id="10628752at2759"/>
<accession>A0A815HZH8</accession>
<proteinExistence type="predicted"/>